<dbReference type="InterPro" id="IPR036318">
    <property type="entry name" value="FAD-bd_PCMH-like_sf"/>
</dbReference>
<dbReference type="Pfam" id="PF03450">
    <property type="entry name" value="CO_deh_flav_C"/>
    <property type="match status" value="1"/>
</dbReference>
<dbReference type="Gene3D" id="3.30.465.10">
    <property type="match status" value="1"/>
</dbReference>
<name>A0ABW2SW19_9ACTN</name>
<dbReference type="SMART" id="SM01092">
    <property type="entry name" value="CO_deh_flav_C"/>
    <property type="match status" value="1"/>
</dbReference>
<dbReference type="InterPro" id="IPR002346">
    <property type="entry name" value="Mopterin_DH_FAD-bd"/>
</dbReference>
<keyword evidence="3" id="KW-1185">Reference proteome</keyword>
<dbReference type="PANTHER" id="PTHR42659">
    <property type="entry name" value="XANTHINE DEHYDROGENASE SUBUNIT C-RELATED"/>
    <property type="match status" value="1"/>
</dbReference>
<proteinExistence type="predicted"/>
<dbReference type="PROSITE" id="PS51387">
    <property type="entry name" value="FAD_PCMH"/>
    <property type="match status" value="1"/>
</dbReference>
<dbReference type="SUPFAM" id="SSF56176">
    <property type="entry name" value="FAD-binding/transporter-associated domain-like"/>
    <property type="match status" value="1"/>
</dbReference>
<dbReference type="InterPro" id="IPR051312">
    <property type="entry name" value="Diverse_Substr_Oxidored"/>
</dbReference>
<dbReference type="EMBL" id="JBHTEE010000001">
    <property type="protein sequence ID" value="MFC7600032.1"/>
    <property type="molecule type" value="Genomic_DNA"/>
</dbReference>
<evidence type="ECO:0000313" key="2">
    <source>
        <dbReference type="EMBL" id="MFC7600032.1"/>
    </source>
</evidence>
<accession>A0ABW2SW19</accession>
<dbReference type="InterPro" id="IPR036683">
    <property type="entry name" value="CO_DH_flav_C_dom_sf"/>
</dbReference>
<dbReference type="Gene3D" id="3.30.390.50">
    <property type="entry name" value="CO dehydrogenase flavoprotein, C-terminal domain"/>
    <property type="match status" value="1"/>
</dbReference>
<dbReference type="Pfam" id="PF00941">
    <property type="entry name" value="FAD_binding_5"/>
    <property type="match status" value="1"/>
</dbReference>
<dbReference type="Proteomes" id="UP001596514">
    <property type="component" value="Unassembled WGS sequence"/>
</dbReference>
<dbReference type="RefSeq" id="WP_386368443.1">
    <property type="nucleotide sequence ID" value="NZ_JBHTEE010000001.1"/>
</dbReference>
<gene>
    <name evidence="2" type="ORF">ACFQVD_07920</name>
</gene>
<sequence length="318" mass="32815">MTALTDLDDLGDAVRRGGEFRAGGTDLMGRRAAGPHVDLRGLPDLSDVTWQPDGSVRIGALTTVARVARDARLGAAHPCLTLTAAGLATPQIREAATVGGNLLQRNRCAYFRGPSFSCHQNGGDHCPARAGLAPNAAIVDTGPCIAPHPSSLAVALLACDALAEVHGGAHDDVRSAAPFPVGDLYGDGSDPTRDHLLGPGEILLSVVLPPPVPGERAAYHRAIGRSEAEWPLVEAVARLAMDRGGITFARVAAGGVARVPVRLPEVEEALLAGEPLDRAAGLATARCTPAARNPHKLALLSGIVLEVLERATGTAGHR</sequence>
<protein>
    <submittedName>
        <fullName evidence="2">FAD binding domain-containing protein</fullName>
    </submittedName>
</protein>
<dbReference type="SUPFAM" id="SSF55447">
    <property type="entry name" value="CO dehydrogenase flavoprotein C-terminal domain-like"/>
    <property type="match status" value="1"/>
</dbReference>
<reference evidence="3" key="1">
    <citation type="journal article" date="2019" name="Int. J. Syst. Evol. Microbiol.">
        <title>The Global Catalogue of Microorganisms (GCM) 10K type strain sequencing project: providing services to taxonomists for standard genome sequencing and annotation.</title>
        <authorList>
            <consortium name="The Broad Institute Genomics Platform"/>
            <consortium name="The Broad Institute Genome Sequencing Center for Infectious Disease"/>
            <person name="Wu L."/>
            <person name="Ma J."/>
        </authorList>
    </citation>
    <scope>NUCLEOTIDE SEQUENCE [LARGE SCALE GENOMIC DNA]</scope>
    <source>
        <strain evidence="3">JCM 10083</strain>
    </source>
</reference>
<evidence type="ECO:0000313" key="3">
    <source>
        <dbReference type="Proteomes" id="UP001596514"/>
    </source>
</evidence>
<dbReference type="InterPro" id="IPR016169">
    <property type="entry name" value="FAD-bd_PCMH_sub2"/>
</dbReference>
<dbReference type="InterPro" id="IPR016166">
    <property type="entry name" value="FAD-bd_PCMH"/>
</dbReference>
<dbReference type="PANTHER" id="PTHR42659:SF9">
    <property type="entry name" value="XANTHINE DEHYDROGENASE FAD-BINDING SUBUNIT XDHB-RELATED"/>
    <property type="match status" value="1"/>
</dbReference>
<comment type="caution">
    <text evidence="2">The sequence shown here is derived from an EMBL/GenBank/DDBJ whole genome shotgun (WGS) entry which is preliminary data.</text>
</comment>
<dbReference type="InterPro" id="IPR005107">
    <property type="entry name" value="CO_DH_flav_C"/>
</dbReference>
<organism evidence="2 3">
    <name type="scientific">Streptosporangium amethystogenes subsp. fukuiense</name>
    <dbReference type="NCBI Taxonomy" id="698418"/>
    <lineage>
        <taxon>Bacteria</taxon>
        <taxon>Bacillati</taxon>
        <taxon>Actinomycetota</taxon>
        <taxon>Actinomycetes</taxon>
        <taxon>Streptosporangiales</taxon>
        <taxon>Streptosporangiaceae</taxon>
        <taxon>Streptosporangium</taxon>
    </lineage>
</organism>
<feature type="domain" description="FAD-binding PCMH-type" evidence="1">
    <location>
        <begin position="1"/>
        <end position="213"/>
    </location>
</feature>
<evidence type="ECO:0000259" key="1">
    <source>
        <dbReference type="PROSITE" id="PS51387"/>
    </source>
</evidence>